<evidence type="ECO:0008006" key="4">
    <source>
        <dbReference type="Google" id="ProtNLM"/>
    </source>
</evidence>
<proteinExistence type="predicted"/>
<evidence type="ECO:0000313" key="3">
    <source>
        <dbReference type="Proteomes" id="UP000231371"/>
    </source>
</evidence>
<accession>A0A2H0KG98</accession>
<dbReference type="AlphaFoldDB" id="A0A2H0KG98"/>
<feature type="transmembrane region" description="Helical" evidence="1">
    <location>
        <begin position="230"/>
        <end position="252"/>
    </location>
</feature>
<feature type="transmembrane region" description="Helical" evidence="1">
    <location>
        <begin position="151"/>
        <end position="179"/>
    </location>
</feature>
<sequence>MDISAFITFSVEFVLFTLIFLFLNTPAAKKICQRKKSYLVLITGILFAQIVAILFIKNEVGDVFLFSKAGHYLRLKLDFYEFDSTHSQFPFFPFLIYFHALGNFLAENIGFFTFSFYLKLLLLLPCVYLLSYQINRNLSSLPIESKRVAQLQFLASPLTYAIILFHGQVDVVLLVFFVFSVKFLLRHERSYQNLLIGSFFFACSILAKTWSIIFFPVLMKFQKNITKTTILIIITILLLAADIYLYTVTVYYTKLSNVLLALIKPGGPVGIWGVTYILSSLPKVINW</sequence>
<feature type="transmembrane region" description="Helical" evidence="1">
    <location>
        <begin position="258"/>
        <end position="278"/>
    </location>
</feature>
<feature type="non-terminal residue" evidence="2">
    <location>
        <position position="287"/>
    </location>
</feature>
<dbReference type="Proteomes" id="UP000231371">
    <property type="component" value="Unassembled WGS sequence"/>
</dbReference>
<keyword evidence="1" id="KW-1133">Transmembrane helix</keyword>
<feature type="transmembrane region" description="Helical" evidence="1">
    <location>
        <begin position="6"/>
        <end position="25"/>
    </location>
</feature>
<organism evidence="2 3">
    <name type="scientific">Candidatus Shapirobacteria bacterium CG11_big_fil_rev_8_21_14_0_20_40_12</name>
    <dbReference type="NCBI Taxonomy" id="1974889"/>
    <lineage>
        <taxon>Bacteria</taxon>
        <taxon>Candidatus Shapironibacteriota</taxon>
    </lineage>
</organism>
<feature type="transmembrane region" description="Helical" evidence="1">
    <location>
        <begin position="109"/>
        <end position="130"/>
    </location>
</feature>
<name>A0A2H0KG98_9BACT</name>
<feature type="transmembrane region" description="Helical" evidence="1">
    <location>
        <begin position="37"/>
        <end position="56"/>
    </location>
</feature>
<dbReference type="EMBL" id="PCVI01000024">
    <property type="protein sequence ID" value="PIQ70257.1"/>
    <property type="molecule type" value="Genomic_DNA"/>
</dbReference>
<keyword evidence="1" id="KW-0472">Membrane</keyword>
<evidence type="ECO:0000256" key="1">
    <source>
        <dbReference type="SAM" id="Phobius"/>
    </source>
</evidence>
<reference evidence="2 3" key="1">
    <citation type="submission" date="2017-09" db="EMBL/GenBank/DDBJ databases">
        <title>Depth-based differentiation of microbial function through sediment-hosted aquifers and enrichment of novel symbionts in the deep terrestrial subsurface.</title>
        <authorList>
            <person name="Probst A.J."/>
            <person name="Ladd B."/>
            <person name="Jarett J.K."/>
            <person name="Geller-Mcgrath D.E."/>
            <person name="Sieber C.M."/>
            <person name="Emerson J.B."/>
            <person name="Anantharaman K."/>
            <person name="Thomas B.C."/>
            <person name="Malmstrom R."/>
            <person name="Stieglmeier M."/>
            <person name="Klingl A."/>
            <person name="Woyke T."/>
            <person name="Ryan C.M."/>
            <person name="Banfield J.F."/>
        </authorList>
    </citation>
    <scope>NUCLEOTIDE SEQUENCE [LARGE SCALE GENOMIC DNA]</scope>
    <source>
        <strain evidence="2">CG11_big_fil_rev_8_21_14_0_20_40_12</strain>
    </source>
</reference>
<keyword evidence="1" id="KW-0812">Transmembrane</keyword>
<evidence type="ECO:0000313" key="2">
    <source>
        <dbReference type="EMBL" id="PIQ70257.1"/>
    </source>
</evidence>
<comment type="caution">
    <text evidence="2">The sequence shown here is derived from an EMBL/GenBank/DDBJ whole genome shotgun (WGS) entry which is preliminary data.</text>
</comment>
<protein>
    <recommendedName>
        <fullName evidence="4">Glycosyltransferase RgtA/B/C/D-like domain-containing protein</fullName>
    </recommendedName>
</protein>
<feature type="transmembrane region" description="Helical" evidence="1">
    <location>
        <begin position="199"/>
        <end position="218"/>
    </location>
</feature>
<gene>
    <name evidence="2" type="ORF">COV89_01425</name>
</gene>